<dbReference type="InterPro" id="IPR037445">
    <property type="entry name" value="MAGE"/>
</dbReference>
<dbReference type="PANTHER" id="PTHR11736:SF14">
    <property type="entry name" value="NSE3 HOMOLOG, SMC5-SMC6 COMPLEX COMPONENT"/>
    <property type="match status" value="1"/>
</dbReference>
<proteinExistence type="predicted"/>
<dbReference type="Pfam" id="PF01454">
    <property type="entry name" value="MAGE"/>
    <property type="match status" value="1"/>
</dbReference>
<keyword evidence="4" id="KW-1185">Reference proteome</keyword>
<comment type="caution">
    <text evidence="3">The sequence shown here is derived from an EMBL/GenBank/DDBJ whole genome shotgun (WGS) entry which is preliminary data.</text>
</comment>
<dbReference type="Gene3D" id="1.10.10.1200">
    <property type="entry name" value="MAGE homology domain, winged helix WH1 motif"/>
    <property type="match status" value="1"/>
</dbReference>
<dbReference type="Gene3D" id="1.10.10.1210">
    <property type="entry name" value="MAGE homology domain, winged helix WH2 motif"/>
    <property type="match status" value="1"/>
</dbReference>
<dbReference type="InterPro" id="IPR041899">
    <property type="entry name" value="MAGE_WH2"/>
</dbReference>
<organism evidence="3 4">
    <name type="scientific">Penicillium subrubescens</name>
    <dbReference type="NCBI Taxonomy" id="1316194"/>
    <lineage>
        <taxon>Eukaryota</taxon>
        <taxon>Fungi</taxon>
        <taxon>Dikarya</taxon>
        <taxon>Ascomycota</taxon>
        <taxon>Pezizomycotina</taxon>
        <taxon>Eurotiomycetes</taxon>
        <taxon>Eurotiomycetidae</taxon>
        <taxon>Eurotiales</taxon>
        <taxon>Aspergillaceae</taxon>
        <taxon>Penicillium</taxon>
    </lineage>
</organism>
<evidence type="ECO:0000313" key="3">
    <source>
        <dbReference type="EMBL" id="OKO93904.1"/>
    </source>
</evidence>
<evidence type="ECO:0000259" key="2">
    <source>
        <dbReference type="SMART" id="SM01373"/>
    </source>
</evidence>
<dbReference type="PANTHER" id="PTHR11736">
    <property type="entry name" value="MELANOMA-ASSOCIATED ANTIGEN MAGE ANTIGEN"/>
    <property type="match status" value="1"/>
</dbReference>
<dbReference type="InterPro" id="IPR041898">
    <property type="entry name" value="MAGE_WH1"/>
</dbReference>
<name>A0A1Q5T0Y3_9EURO</name>
<dbReference type="EMBL" id="MNBE01000723">
    <property type="protein sequence ID" value="OKO93904.1"/>
    <property type="molecule type" value="Genomic_DNA"/>
</dbReference>
<protein>
    <submittedName>
        <fullName evidence="3">Non-structural maintenance of chromosome element 3</fullName>
    </submittedName>
</protein>
<gene>
    <name evidence="3" type="ORF">PENSUB_12183</name>
</gene>
<dbReference type="InterPro" id="IPR002190">
    <property type="entry name" value="MHD_dom"/>
</dbReference>
<evidence type="ECO:0000313" key="4">
    <source>
        <dbReference type="Proteomes" id="UP000186955"/>
    </source>
</evidence>
<dbReference type="STRING" id="1316194.A0A1Q5T0Y3"/>
<reference evidence="3 4" key="1">
    <citation type="submission" date="2016-10" db="EMBL/GenBank/DDBJ databases">
        <title>Genome sequence of the ascomycete fungus Penicillium subrubescens.</title>
        <authorList>
            <person name="De Vries R.P."/>
            <person name="Peng M."/>
            <person name="Dilokpimol A."/>
            <person name="Hilden K."/>
            <person name="Makela M.R."/>
            <person name="Grigoriev I."/>
            <person name="Riley R."/>
            <person name="Granchi Z."/>
        </authorList>
    </citation>
    <scope>NUCLEOTIDE SEQUENCE [LARGE SCALE GENOMIC DNA]</scope>
    <source>
        <strain evidence="3 4">CBS 132785</strain>
    </source>
</reference>
<dbReference type="Proteomes" id="UP000186955">
    <property type="component" value="Unassembled WGS sequence"/>
</dbReference>
<dbReference type="AlphaFoldDB" id="A0A1Q5T0Y3"/>
<dbReference type="SMART" id="SM01373">
    <property type="entry name" value="MAGE"/>
    <property type="match status" value="1"/>
</dbReference>
<accession>A0A1Q5T0Y3</accession>
<feature type="region of interest" description="Disordered" evidence="1">
    <location>
        <begin position="261"/>
        <end position="330"/>
    </location>
</feature>
<feature type="domain" description="MAGE" evidence="2">
    <location>
        <begin position="21"/>
        <end position="216"/>
    </location>
</feature>
<evidence type="ECO:0000256" key="1">
    <source>
        <dbReference type="SAM" id="MobiDB-lite"/>
    </source>
</evidence>
<sequence length="330" mass="36183">MSDSDAEHGAPSSLDAMVKKMVRLALASEYSRLPIRRTDISAKVLGEQGSRQFKTVFEAAQQSLRSKFGMEMVELPAREKVTITQRRAAQKTEKPSSSTKSWILTTILPATYRTPAIIPPTRAPSTNTESTYTALYSFIIAVISLNGGSLAEQKLTRYLRRMNADDYTPVDRTDKLLARLCREGYIVRTKESDNGEEIIEFMVGPRGKIEVGSSGVAGLVREVYGRGPGAGAENGDDGSTELDREGRAEFEARLRQSLGIVGVREQDEEEEGREQQQAVNGRGAGEAGRSARPSEVPRRSSRRATTAHESSSGESETEDSVKDESEEESD</sequence>
<dbReference type="GO" id="GO:0005634">
    <property type="term" value="C:nucleus"/>
    <property type="evidence" value="ECO:0007669"/>
    <property type="project" value="TreeGrafter"/>
</dbReference>
<dbReference type="GO" id="GO:0006281">
    <property type="term" value="P:DNA repair"/>
    <property type="evidence" value="ECO:0007669"/>
    <property type="project" value="TreeGrafter"/>
</dbReference>